<sequence>MDGRDQRKATLNHSYHKDTDDEDDEHDHTNGERTSNAWNVRYDDYAHMMYAYTSYTHTDIGCVADSCVSAQP</sequence>
<accession>A0ABR1CK25</accession>
<proteinExistence type="predicted"/>
<dbReference type="Proteomes" id="UP001303046">
    <property type="component" value="Unassembled WGS sequence"/>
</dbReference>
<comment type="caution">
    <text evidence="2">The sequence shown here is derived from an EMBL/GenBank/DDBJ whole genome shotgun (WGS) entry which is preliminary data.</text>
</comment>
<protein>
    <submittedName>
        <fullName evidence="2">Uncharacterized protein</fullName>
    </submittedName>
</protein>
<name>A0ABR1CK25_NECAM</name>
<organism evidence="2 3">
    <name type="scientific">Necator americanus</name>
    <name type="common">Human hookworm</name>
    <dbReference type="NCBI Taxonomy" id="51031"/>
    <lineage>
        <taxon>Eukaryota</taxon>
        <taxon>Metazoa</taxon>
        <taxon>Ecdysozoa</taxon>
        <taxon>Nematoda</taxon>
        <taxon>Chromadorea</taxon>
        <taxon>Rhabditida</taxon>
        <taxon>Rhabditina</taxon>
        <taxon>Rhabditomorpha</taxon>
        <taxon>Strongyloidea</taxon>
        <taxon>Ancylostomatidae</taxon>
        <taxon>Bunostominae</taxon>
        <taxon>Necator</taxon>
    </lineage>
</organism>
<evidence type="ECO:0000313" key="2">
    <source>
        <dbReference type="EMBL" id="KAK6738757.1"/>
    </source>
</evidence>
<feature type="region of interest" description="Disordered" evidence="1">
    <location>
        <begin position="1"/>
        <end position="35"/>
    </location>
</feature>
<reference evidence="2 3" key="1">
    <citation type="submission" date="2023-08" db="EMBL/GenBank/DDBJ databases">
        <title>A Necator americanus chromosomal reference genome.</title>
        <authorList>
            <person name="Ilik V."/>
            <person name="Petrzelkova K.J."/>
            <person name="Pardy F."/>
            <person name="Fuh T."/>
            <person name="Niatou-Singa F.S."/>
            <person name="Gouil Q."/>
            <person name="Baker L."/>
            <person name="Ritchie M.E."/>
            <person name="Jex A.R."/>
            <person name="Gazzola D."/>
            <person name="Li H."/>
            <person name="Toshio Fujiwara R."/>
            <person name="Zhan B."/>
            <person name="Aroian R.V."/>
            <person name="Pafco B."/>
            <person name="Schwarz E.M."/>
        </authorList>
    </citation>
    <scope>NUCLEOTIDE SEQUENCE [LARGE SCALE GENOMIC DNA]</scope>
    <source>
        <strain evidence="2 3">Aroian</strain>
        <tissue evidence="2">Whole animal</tissue>
    </source>
</reference>
<gene>
    <name evidence="2" type="primary">Necator_chrII.g8499</name>
    <name evidence="2" type="ORF">RB195_020705</name>
</gene>
<dbReference type="EMBL" id="JAVFWL010000002">
    <property type="protein sequence ID" value="KAK6738757.1"/>
    <property type="molecule type" value="Genomic_DNA"/>
</dbReference>
<evidence type="ECO:0000256" key="1">
    <source>
        <dbReference type="SAM" id="MobiDB-lite"/>
    </source>
</evidence>
<keyword evidence="3" id="KW-1185">Reference proteome</keyword>
<evidence type="ECO:0000313" key="3">
    <source>
        <dbReference type="Proteomes" id="UP001303046"/>
    </source>
</evidence>